<keyword evidence="2" id="KW-0732">Signal</keyword>
<evidence type="ECO:0000313" key="3">
    <source>
        <dbReference type="EMBL" id="OHA01755.1"/>
    </source>
</evidence>
<accession>A0A1G2KQQ4</accession>
<protein>
    <recommendedName>
        <fullName evidence="5">SH3b domain-containing protein</fullName>
    </recommendedName>
</protein>
<comment type="caution">
    <text evidence="3">The sequence shown here is derived from an EMBL/GenBank/DDBJ whole genome shotgun (WGS) entry which is preliminary data.</text>
</comment>
<gene>
    <name evidence="3" type="ORF">A3C11_00150</name>
</gene>
<dbReference type="AlphaFoldDB" id="A0A1G2KQQ4"/>
<sequence>MSAHKKFFLAVFFLMIALTPFGVFADATTDTILQLLQEIADLQAQLDQLTKQIGFYNSGTSTTTGTSTPPAPQNPFISQSAPGARGKFSLYDEVKTESTLNVRREPSLSGAVIQRVAAGTPGGILGGPVYRDGYIWWNVTYPNSLTGWSAENWLTRAELFGLAPGTVKIRAAVDGSPWSGSFVVAFSYPNEFSDSSLIATGNYPGLPPGEYTFTYKSGGPKGAVFRDVTPDSVQTLTASSTRTFMFNFVSQP</sequence>
<name>A0A1G2KQQ4_9BACT</name>
<organism evidence="3 4">
    <name type="scientific">Candidatus Sungbacteria bacterium RIFCSPHIGHO2_02_FULL_49_12</name>
    <dbReference type="NCBI Taxonomy" id="1802271"/>
    <lineage>
        <taxon>Bacteria</taxon>
        <taxon>Candidatus Sungiibacteriota</taxon>
    </lineage>
</organism>
<keyword evidence="1" id="KW-0175">Coiled coil</keyword>
<evidence type="ECO:0000313" key="4">
    <source>
        <dbReference type="Proteomes" id="UP000177362"/>
    </source>
</evidence>
<feature type="signal peptide" evidence="2">
    <location>
        <begin position="1"/>
        <end position="25"/>
    </location>
</feature>
<evidence type="ECO:0000256" key="1">
    <source>
        <dbReference type="SAM" id="Coils"/>
    </source>
</evidence>
<dbReference type="EMBL" id="MHQJ01000008">
    <property type="protein sequence ID" value="OHA01755.1"/>
    <property type="molecule type" value="Genomic_DNA"/>
</dbReference>
<dbReference type="Proteomes" id="UP000177362">
    <property type="component" value="Unassembled WGS sequence"/>
</dbReference>
<feature type="chain" id="PRO_5009583434" description="SH3b domain-containing protein" evidence="2">
    <location>
        <begin position="26"/>
        <end position="252"/>
    </location>
</feature>
<dbReference type="Gene3D" id="2.30.30.40">
    <property type="entry name" value="SH3 Domains"/>
    <property type="match status" value="1"/>
</dbReference>
<evidence type="ECO:0008006" key="5">
    <source>
        <dbReference type="Google" id="ProtNLM"/>
    </source>
</evidence>
<evidence type="ECO:0000256" key="2">
    <source>
        <dbReference type="SAM" id="SignalP"/>
    </source>
</evidence>
<reference evidence="3 4" key="1">
    <citation type="journal article" date="2016" name="Nat. Commun.">
        <title>Thousands of microbial genomes shed light on interconnected biogeochemical processes in an aquifer system.</title>
        <authorList>
            <person name="Anantharaman K."/>
            <person name="Brown C.T."/>
            <person name="Hug L.A."/>
            <person name="Sharon I."/>
            <person name="Castelle C.J."/>
            <person name="Probst A.J."/>
            <person name="Thomas B.C."/>
            <person name="Singh A."/>
            <person name="Wilkins M.J."/>
            <person name="Karaoz U."/>
            <person name="Brodie E.L."/>
            <person name="Williams K.H."/>
            <person name="Hubbard S.S."/>
            <person name="Banfield J.F."/>
        </authorList>
    </citation>
    <scope>NUCLEOTIDE SEQUENCE [LARGE SCALE GENOMIC DNA]</scope>
</reference>
<proteinExistence type="predicted"/>
<feature type="coiled-coil region" evidence="1">
    <location>
        <begin position="25"/>
        <end position="52"/>
    </location>
</feature>